<gene>
    <name evidence="1" type="ORF">NX780_25015</name>
</gene>
<evidence type="ECO:0000313" key="2">
    <source>
        <dbReference type="Proteomes" id="UP001206572"/>
    </source>
</evidence>
<dbReference type="Proteomes" id="UP001206572">
    <property type="component" value="Unassembled WGS sequence"/>
</dbReference>
<keyword evidence="2" id="KW-1185">Reference proteome</keyword>
<proteinExistence type="predicted"/>
<organism evidence="1 2">
    <name type="scientific">Massilia agri</name>
    <dbReference type="NCBI Taxonomy" id="1886785"/>
    <lineage>
        <taxon>Bacteria</taxon>
        <taxon>Pseudomonadati</taxon>
        <taxon>Pseudomonadota</taxon>
        <taxon>Betaproteobacteria</taxon>
        <taxon>Burkholderiales</taxon>
        <taxon>Oxalobacteraceae</taxon>
        <taxon>Telluria group</taxon>
        <taxon>Massilia</taxon>
    </lineage>
</organism>
<dbReference type="RefSeq" id="WP_258830603.1">
    <property type="nucleotide sequence ID" value="NZ_JANUHA010000041.1"/>
</dbReference>
<sequence>MAVTDDSKLSRLYKFFNTYGPERMNGLDASYFAGMSPAEQAEAWDFLMTGFPDSVDNITGLYLLNKMRAIEQFKLALDQPMPESEFPAEQRETEIDRLLMLRYVTNNDPDPRYIAMLANFAGSKFESVRTQFAQSLSNRNATPDNINALKGMIFTETERLPLASAILALMELHGVSSDPDDPEHRATYMSLRSSAPDDKLAAMNRLEAMRPLMGA</sequence>
<protein>
    <submittedName>
        <fullName evidence="1">Uncharacterized protein</fullName>
    </submittedName>
</protein>
<reference evidence="1 2" key="1">
    <citation type="submission" date="2022-08" db="EMBL/GenBank/DDBJ databases">
        <title>Reclassification of Massilia species as members of the genera Telluria, Duganella, Pseudoduganella, Mokoshia gen. nov. and Zemynaea gen. nov. using orthogonal and non-orthogonal genome-based approaches.</title>
        <authorList>
            <person name="Bowman J.P."/>
        </authorList>
    </citation>
    <scope>NUCLEOTIDE SEQUENCE [LARGE SCALE GENOMIC DNA]</scope>
    <source>
        <strain evidence="1 2">JCM 31661</strain>
    </source>
</reference>
<dbReference type="EMBL" id="JANUHA010000041">
    <property type="protein sequence ID" value="MCS0599610.1"/>
    <property type="molecule type" value="Genomic_DNA"/>
</dbReference>
<name>A0ABT2AUM4_9BURK</name>
<accession>A0ABT2AUM4</accession>
<comment type="caution">
    <text evidence="1">The sequence shown here is derived from an EMBL/GenBank/DDBJ whole genome shotgun (WGS) entry which is preliminary data.</text>
</comment>
<evidence type="ECO:0000313" key="1">
    <source>
        <dbReference type="EMBL" id="MCS0599610.1"/>
    </source>
</evidence>